<evidence type="ECO:0000256" key="1">
    <source>
        <dbReference type="SAM" id="MobiDB-lite"/>
    </source>
</evidence>
<evidence type="ECO:0000313" key="2">
    <source>
        <dbReference type="EMBL" id="GBE84445.1"/>
    </source>
</evidence>
<dbReference type="RefSeq" id="XP_027615358.1">
    <property type="nucleotide sequence ID" value="XM_027759557.1"/>
</dbReference>
<name>A0A401GQG9_9APHY</name>
<comment type="caution">
    <text evidence="2">The sequence shown here is derived from an EMBL/GenBank/DDBJ whole genome shotgun (WGS) entry which is preliminary data.</text>
</comment>
<dbReference type="EMBL" id="BFAD01000006">
    <property type="protein sequence ID" value="GBE84445.1"/>
    <property type="molecule type" value="Genomic_DNA"/>
</dbReference>
<protein>
    <submittedName>
        <fullName evidence="2">Uncharacterized protein</fullName>
    </submittedName>
</protein>
<reference evidence="2 3" key="1">
    <citation type="journal article" date="2018" name="Sci. Rep.">
        <title>Genome sequence of the cauliflower mushroom Sparassis crispa (Hanabiratake) and its association with beneficial usage.</title>
        <authorList>
            <person name="Kiyama R."/>
            <person name="Furutani Y."/>
            <person name="Kawaguchi K."/>
            <person name="Nakanishi T."/>
        </authorList>
    </citation>
    <scope>NUCLEOTIDE SEQUENCE [LARGE SCALE GENOMIC DNA]</scope>
</reference>
<dbReference type="STRING" id="139825.A0A401GQG9"/>
<evidence type="ECO:0000313" key="3">
    <source>
        <dbReference type="Proteomes" id="UP000287166"/>
    </source>
</evidence>
<accession>A0A401GQG9</accession>
<dbReference type="InParanoid" id="A0A401GQG9"/>
<keyword evidence="3" id="KW-1185">Reference proteome</keyword>
<proteinExistence type="predicted"/>
<feature type="compositionally biased region" description="Polar residues" evidence="1">
    <location>
        <begin position="1"/>
        <end position="23"/>
    </location>
</feature>
<dbReference type="AlphaFoldDB" id="A0A401GQG9"/>
<sequence length="305" mass="33811">MASPSVPTGNTPNPVHQRATATSARDAGTHLTMLINAVSHRRSYPLTPLRAEGWHELLSNAGLLARYSFIVHSIRHGFDVRIKPISFTNTPSNSRTLLEHDAAFHNIVHHELQQGRYLGPMSRATVESLISPFQSSPLSLVPKPHKPGVFWLVQDFSFPRTPSAVHTSINYHIDSNNYPCTWGTFTAFSLLCWRIPPGSEGAVRNISEAYRIIPLASSQWPGTVVRLSERDEFALDTSAAFGVCSNAGVYGSVADAGADIMHSQGIGPLSKWVDDHVFIRLLRSHLTDYNHRRKEWRTHIDAHGG</sequence>
<dbReference type="GeneID" id="38781362"/>
<gene>
    <name evidence="2" type="ORF">SCP_0604240</name>
</gene>
<feature type="region of interest" description="Disordered" evidence="1">
    <location>
        <begin position="1"/>
        <end position="26"/>
    </location>
</feature>
<dbReference type="Proteomes" id="UP000287166">
    <property type="component" value="Unassembled WGS sequence"/>
</dbReference>
<dbReference type="OrthoDB" id="3267267at2759"/>
<organism evidence="2 3">
    <name type="scientific">Sparassis crispa</name>
    <dbReference type="NCBI Taxonomy" id="139825"/>
    <lineage>
        <taxon>Eukaryota</taxon>
        <taxon>Fungi</taxon>
        <taxon>Dikarya</taxon>
        <taxon>Basidiomycota</taxon>
        <taxon>Agaricomycotina</taxon>
        <taxon>Agaricomycetes</taxon>
        <taxon>Polyporales</taxon>
        <taxon>Sparassidaceae</taxon>
        <taxon>Sparassis</taxon>
    </lineage>
</organism>